<evidence type="ECO:0000256" key="4">
    <source>
        <dbReference type="ARBA" id="ARBA00022553"/>
    </source>
</evidence>
<evidence type="ECO:0000256" key="7">
    <source>
        <dbReference type="ARBA" id="ARBA00023027"/>
    </source>
</evidence>
<keyword evidence="12" id="KW-1185">Reference proteome</keyword>
<reference evidence="11" key="1">
    <citation type="submission" date="2022-01" db="EMBL/GenBank/DDBJ databases">
        <authorList>
            <person name="King R."/>
        </authorList>
    </citation>
    <scope>NUCLEOTIDE SEQUENCE</scope>
</reference>
<evidence type="ECO:0000256" key="5">
    <source>
        <dbReference type="ARBA" id="ARBA00022990"/>
    </source>
</evidence>
<dbReference type="PROSITE" id="PS00065">
    <property type="entry name" value="D_2_HYDROXYACID_DH_1"/>
    <property type="match status" value="1"/>
</dbReference>
<name>A0A9P0DHR5_PHACE</name>
<evidence type="ECO:0000256" key="3">
    <source>
        <dbReference type="ARBA" id="ARBA00021582"/>
    </source>
</evidence>
<comment type="similarity">
    <text evidence="1 8">Belongs to the D-isomer specific 2-hydroxyacid dehydrogenase family.</text>
</comment>
<dbReference type="PROSITE" id="PS00671">
    <property type="entry name" value="D_2_HYDROXYACID_DH_3"/>
    <property type="match status" value="1"/>
</dbReference>
<keyword evidence="7" id="KW-0520">NAD</keyword>
<dbReference type="CDD" id="cd12173">
    <property type="entry name" value="PGDH_4"/>
    <property type="match status" value="1"/>
</dbReference>
<dbReference type="OrthoDB" id="1621027at2759"/>
<dbReference type="InterPro" id="IPR006139">
    <property type="entry name" value="D-isomer_2_OHA_DH_cat_dom"/>
</dbReference>
<sequence length="334" mass="35967">MSYNVKVQRVLVADAVDASCVDLLKKNGIEVDCKYKLPKDQLIVEIPKYDALIVRSDTKVTADVIEAGKKLKVIGRAGAGVDNIDINAATSKNILVLNTPGGNAISACELTCSLITTLARNVVPGAASLKAGRWDRKLYSGHELYGKTLAILGLGRIGREVAIRMQAWGMKTIGYDPIVPAEDARKFNVEALTLEQIWPQADYITVHTPLIPETRNLICEAVLNKCRKGVRIVNVARGGIINEVDLLNALKSGQCGGAALDVFEQEPPTDPVTLELIQQNQVVATPHLGASTAEAQVRVAVEISEQIIALTGRSQEYTAVPGVVNRSVLDSLKK</sequence>
<evidence type="ECO:0000259" key="10">
    <source>
        <dbReference type="Pfam" id="PF02826"/>
    </source>
</evidence>
<dbReference type="EMBL" id="OU896716">
    <property type="protein sequence ID" value="CAH1117962.1"/>
    <property type="molecule type" value="Genomic_DNA"/>
</dbReference>
<gene>
    <name evidence="11" type="ORF">PHAECO_LOCUS1569</name>
</gene>
<dbReference type="InterPro" id="IPR006140">
    <property type="entry name" value="D-isomer_DH_NAD-bd"/>
</dbReference>
<dbReference type="Proteomes" id="UP001153737">
    <property type="component" value="Chromosome 10"/>
</dbReference>
<evidence type="ECO:0000259" key="9">
    <source>
        <dbReference type="Pfam" id="PF00389"/>
    </source>
</evidence>
<dbReference type="AlphaFoldDB" id="A0A9P0DHR5"/>
<feature type="domain" description="D-isomer specific 2-hydroxyacid dehydrogenase NAD-binding" evidence="10">
    <location>
        <begin position="113"/>
        <end position="289"/>
    </location>
</feature>
<dbReference type="FunFam" id="3.40.50.720:FF:000021">
    <property type="entry name" value="D-3-phosphoglycerate dehydrogenase"/>
    <property type="match status" value="1"/>
</dbReference>
<dbReference type="SUPFAM" id="SSF51735">
    <property type="entry name" value="NAD(P)-binding Rossmann-fold domains"/>
    <property type="match status" value="1"/>
</dbReference>
<dbReference type="SUPFAM" id="SSF52283">
    <property type="entry name" value="Formate/glycerate dehydrogenase catalytic domain-like"/>
    <property type="match status" value="1"/>
</dbReference>
<dbReference type="PANTHER" id="PTHR42938:SF22">
    <property type="entry name" value="D-3-PHOSPHOGLYCERATE DEHYDROGENASE"/>
    <property type="match status" value="1"/>
</dbReference>
<organism evidence="11 12">
    <name type="scientific">Phaedon cochleariae</name>
    <name type="common">Mustard beetle</name>
    <dbReference type="NCBI Taxonomy" id="80249"/>
    <lineage>
        <taxon>Eukaryota</taxon>
        <taxon>Metazoa</taxon>
        <taxon>Ecdysozoa</taxon>
        <taxon>Arthropoda</taxon>
        <taxon>Hexapoda</taxon>
        <taxon>Insecta</taxon>
        <taxon>Pterygota</taxon>
        <taxon>Neoptera</taxon>
        <taxon>Endopterygota</taxon>
        <taxon>Coleoptera</taxon>
        <taxon>Polyphaga</taxon>
        <taxon>Cucujiformia</taxon>
        <taxon>Chrysomeloidea</taxon>
        <taxon>Chrysomelidae</taxon>
        <taxon>Chrysomelinae</taxon>
        <taxon>Chrysomelini</taxon>
        <taxon>Phaedon</taxon>
    </lineage>
</organism>
<protein>
    <recommendedName>
        <fullName evidence="3">D-3-phosphoglycerate dehydrogenase</fullName>
    </recommendedName>
</protein>
<dbReference type="InterPro" id="IPR029752">
    <property type="entry name" value="D-isomer_DH_CS1"/>
</dbReference>
<dbReference type="GO" id="GO:0004617">
    <property type="term" value="F:phosphoglycerate dehydrogenase activity"/>
    <property type="evidence" value="ECO:0007669"/>
    <property type="project" value="TreeGrafter"/>
</dbReference>
<evidence type="ECO:0000256" key="6">
    <source>
        <dbReference type="ARBA" id="ARBA00023002"/>
    </source>
</evidence>
<evidence type="ECO:0000313" key="12">
    <source>
        <dbReference type="Proteomes" id="UP001153737"/>
    </source>
</evidence>
<accession>A0A9P0DHR5</accession>
<dbReference type="Pfam" id="PF02826">
    <property type="entry name" value="2-Hacid_dh_C"/>
    <property type="match status" value="1"/>
</dbReference>
<evidence type="ECO:0000313" key="11">
    <source>
        <dbReference type="EMBL" id="CAH1117962.1"/>
    </source>
</evidence>
<dbReference type="InterPro" id="IPR029753">
    <property type="entry name" value="D-isomer_DH_CS"/>
</dbReference>
<proteinExistence type="inferred from homology"/>
<evidence type="ECO:0000256" key="8">
    <source>
        <dbReference type="RuleBase" id="RU003719"/>
    </source>
</evidence>
<dbReference type="Pfam" id="PF00389">
    <property type="entry name" value="2-Hacid_dh"/>
    <property type="match status" value="1"/>
</dbReference>
<keyword evidence="5" id="KW-0007">Acetylation</keyword>
<keyword evidence="4" id="KW-0597">Phosphoprotein</keyword>
<evidence type="ECO:0000256" key="1">
    <source>
        <dbReference type="ARBA" id="ARBA00005854"/>
    </source>
</evidence>
<evidence type="ECO:0000256" key="2">
    <source>
        <dbReference type="ARBA" id="ARBA00011881"/>
    </source>
</evidence>
<dbReference type="InterPro" id="IPR036291">
    <property type="entry name" value="NAD(P)-bd_dom_sf"/>
</dbReference>
<reference evidence="11" key="2">
    <citation type="submission" date="2022-10" db="EMBL/GenBank/DDBJ databases">
        <authorList>
            <consortium name="ENA_rothamsted_submissions"/>
            <consortium name="culmorum"/>
            <person name="King R."/>
        </authorList>
    </citation>
    <scope>NUCLEOTIDE SEQUENCE</scope>
</reference>
<feature type="domain" description="D-isomer specific 2-hydroxyacid dehydrogenase catalytic" evidence="9">
    <location>
        <begin position="10"/>
        <end position="310"/>
    </location>
</feature>
<comment type="subunit">
    <text evidence="2">Homotetramer.</text>
</comment>
<keyword evidence="6 8" id="KW-0560">Oxidoreductase</keyword>
<dbReference type="PANTHER" id="PTHR42938">
    <property type="entry name" value="FORMATE DEHYDROGENASE 1"/>
    <property type="match status" value="1"/>
</dbReference>
<dbReference type="GO" id="GO:0051287">
    <property type="term" value="F:NAD binding"/>
    <property type="evidence" value="ECO:0007669"/>
    <property type="project" value="InterPro"/>
</dbReference>
<dbReference type="Gene3D" id="3.40.50.720">
    <property type="entry name" value="NAD(P)-binding Rossmann-like Domain"/>
    <property type="match status" value="2"/>
</dbReference>